<dbReference type="Proteomes" id="UP000193067">
    <property type="component" value="Unassembled WGS sequence"/>
</dbReference>
<sequence length="484" mass="54746">MSKRQREFEALLTKSKKSKKTPRMPPRSLPVKSRTDAVSSNTNSNDELRTEQQPIPQPPSQQAPLPAAAINATQSSDNIQDAREVRRRRKKLAKRIELMEHDNRTDELSPALAHYHDQARLIARTVHPFMRPGEVLLFGKHAADDFEKDEDAEGSDSDESDSSDALDDRTQRSELKYQYKSLLEMIPNLKDDLEIMDEDQLLILSTYLNNRVRRARGDDGGSLRDRMIGYMSESGIEDYKNPPAVIEKFRRGWYNWYTARMLCPQAALDRFDEDPDKFCETIMAGPEGEDENIIKAGNFPSFLYDQDLADPAQPTKGLLRGKSLWTGPGSARLARGRKDKTPGKPPIAWKYKLDHVTSRTLAYTAMLVRYELNSQTSFQTTDVGGFDGYDLFSEIVDLFSDPESQWCKDTLDWWDSAVFANVPGRQKPTSKSGPLTVADQLRIERCAAIKARKAAQRSDRSIAERPVSEPTVSSQNSQAVLPDN</sequence>
<feature type="compositionally biased region" description="Polar residues" evidence="1">
    <location>
        <begin position="36"/>
        <end position="45"/>
    </location>
</feature>
<feature type="region of interest" description="Disordered" evidence="1">
    <location>
        <begin position="147"/>
        <end position="170"/>
    </location>
</feature>
<dbReference type="Pfam" id="PF20414">
    <property type="entry name" value="DUF6698"/>
    <property type="match status" value="1"/>
</dbReference>
<feature type="region of interest" description="Disordered" evidence="1">
    <location>
        <begin position="452"/>
        <end position="484"/>
    </location>
</feature>
<feature type="compositionally biased region" description="Basic and acidic residues" evidence="1">
    <location>
        <begin position="456"/>
        <end position="467"/>
    </location>
</feature>
<name>A0A1Y2IZA1_TRAC3</name>
<dbReference type="OrthoDB" id="2803957at2759"/>
<proteinExistence type="predicted"/>
<accession>A0A1Y2IZA1</accession>
<feature type="compositionally biased region" description="Acidic residues" evidence="1">
    <location>
        <begin position="147"/>
        <end position="165"/>
    </location>
</feature>
<dbReference type="STRING" id="1353009.A0A1Y2IZA1"/>
<dbReference type="InterPro" id="IPR046521">
    <property type="entry name" value="DUF6698"/>
</dbReference>
<feature type="region of interest" description="Disordered" evidence="1">
    <location>
        <begin position="1"/>
        <end position="87"/>
    </location>
</feature>
<keyword evidence="3" id="KW-1185">Reference proteome</keyword>
<evidence type="ECO:0000313" key="2">
    <source>
        <dbReference type="EMBL" id="OSD06438.1"/>
    </source>
</evidence>
<evidence type="ECO:0000313" key="3">
    <source>
        <dbReference type="Proteomes" id="UP000193067"/>
    </source>
</evidence>
<dbReference type="AlphaFoldDB" id="A0A1Y2IZA1"/>
<evidence type="ECO:0000256" key="1">
    <source>
        <dbReference type="SAM" id="MobiDB-lite"/>
    </source>
</evidence>
<protein>
    <submittedName>
        <fullName evidence="2">Uncharacterized protein</fullName>
    </submittedName>
</protein>
<dbReference type="EMBL" id="KZ084090">
    <property type="protein sequence ID" value="OSD06438.1"/>
    <property type="molecule type" value="Genomic_DNA"/>
</dbReference>
<feature type="compositionally biased region" description="Polar residues" evidence="1">
    <location>
        <begin position="470"/>
        <end position="484"/>
    </location>
</feature>
<gene>
    <name evidence="2" type="ORF">PYCCODRAFT_1464372</name>
</gene>
<reference evidence="2 3" key="1">
    <citation type="journal article" date="2015" name="Biotechnol. Biofuels">
        <title>Enhanced degradation of softwood versus hardwood by the white-rot fungus Pycnoporus coccineus.</title>
        <authorList>
            <person name="Couturier M."/>
            <person name="Navarro D."/>
            <person name="Chevret D."/>
            <person name="Henrissat B."/>
            <person name="Piumi F."/>
            <person name="Ruiz-Duenas F.J."/>
            <person name="Martinez A.T."/>
            <person name="Grigoriev I.V."/>
            <person name="Riley R."/>
            <person name="Lipzen A."/>
            <person name="Berrin J.G."/>
            <person name="Master E.R."/>
            <person name="Rosso M.N."/>
        </authorList>
    </citation>
    <scope>NUCLEOTIDE SEQUENCE [LARGE SCALE GENOMIC DNA]</scope>
    <source>
        <strain evidence="2 3">BRFM310</strain>
    </source>
</reference>
<organism evidence="2 3">
    <name type="scientific">Trametes coccinea (strain BRFM310)</name>
    <name type="common">Pycnoporus coccineus</name>
    <dbReference type="NCBI Taxonomy" id="1353009"/>
    <lineage>
        <taxon>Eukaryota</taxon>
        <taxon>Fungi</taxon>
        <taxon>Dikarya</taxon>
        <taxon>Basidiomycota</taxon>
        <taxon>Agaricomycotina</taxon>
        <taxon>Agaricomycetes</taxon>
        <taxon>Polyporales</taxon>
        <taxon>Polyporaceae</taxon>
        <taxon>Trametes</taxon>
    </lineage>
</organism>